<dbReference type="Gene3D" id="1.20.1740.10">
    <property type="entry name" value="Amino acid/polyamine transporter I"/>
    <property type="match status" value="1"/>
</dbReference>
<dbReference type="PANTHER" id="PTHR11785:SF512">
    <property type="entry name" value="SOBREMESA, ISOFORM B"/>
    <property type="match status" value="1"/>
</dbReference>
<name>A0A0X8X5J9_9SPHI</name>
<gene>
    <name evidence="5" type="primary">steT_2</name>
    <name evidence="5" type="ORF">MgSA37_04188</name>
</gene>
<protein>
    <submittedName>
        <fullName evidence="5">Serine/threonine exchanger SteT</fullName>
    </submittedName>
</protein>
<dbReference type="InterPro" id="IPR050598">
    <property type="entry name" value="AminoAcid_Transporter"/>
</dbReference>
<dbReference type="PANTHER" id="PTHR11785">
    <property type="entry name" value="AMINO ACID TRANSPORTER"/>
    <property type="match status" value="1"/>
</dbReference>
<dbReference type="GO" id="GO:0016020">
    <property type="term" value="C:membrane"/>
    <property type="evidence" value="ECO:0007669"/>
    <property type="project" value="UniProtKB-SubCell"/>
</dbReference>
<evidence type="ECO:0000256" key="4">
    <source>
        <dbReference type="ARBA" id="ARBA00023136"/>
    </source>
</evidence>
<evidence type="ECO:0000313" key="6">
    <source>
        <dbReference type="Proteomes" id="UP000218263"/>
    </source>
</evidence>
<sequence length="488" mass="53029">MATKTVQAKLKHELGLLDGTMLVAGSMIGSGIFIVSADITRNVGSAGWLIAVWLITGFMTITAAVSYGELSAMYPKAGGQYVYLKEAYNKLIAFLYGWSFFAVIQTGTIAAVGVAFSKFTAYLIPAVSEDHILYPFNHYLAKGEVKPTFSITAAQCVSIGIILLLTYINTKGVKSGKLIQNTFTITKLLSLFGLIIFGFIALKGDVWHANWAHAWDLHNLKPDGSVVPLTIATALGAIAASMVGSIFSSDSWNNVTFIAGEMHNPKRNVGLSLFLGTLIVTIIYISANVVYTGVLSMHDIATADKDRVAVAASHVIFGNAGTYVIAIMIMISTFGCNNGLIMAGARVYHTMAKDGLFFKKTGTLNKFSVPEFGLWIQALVASVLCLSGRYGDLLDMISLVVVIFYILTIFGIYILRVKQPDVERPYKAFGYPVLPAIYIILGLAFCILLLIYKPEYSRGGLYIVLAGIPIYFIAKRYLKNDDQEELAG</sequence>
<evidence type="ECO:0000256" key="3">
    <source>
        <dbReference type="ARBA" id="ARBA00022989"/>
    </source>
</evidence>
<keyword evidence="6" id="KW-1185">Reference proteome</keyword>
<organism evidence="5 6">
    <name type="scientific">Mucilaginibacter gotjawali</name>
    <dbReference type="NCBI Taxonomy" id="1550579"/>
    <lineage>
        <taxon>Bacteria</taxon>
        <taxon>Pseudomonadati</taxon>
        <taxon>Bacteroidota</taxon>
        <taxon>Sphingobacteriia</taxon>
        <taxon>Sphingobacteriales</taxon>
        <taxon>Sphingobacteriaceae</taxon>
        <taxon>Mucilaginibacter</taxon>
    </lineage>
</organism>
<proteinExistence type="predicted"/>
<dbReference type="PIRSF" id="PIRSF006060">
    <property type="entry name" value="AA_transporter"/>
    <property type="match status" value="1"/>
</dbReference>
<dbReference type="Pfam" id="PF13520">
    <property type="entry name" value="AA_permease_2"/>
    <property type="match status" value="1"/>
</dbReference>
<evidence type="ECO:0000256" key="1">
    <source>
        <dbReference type="ARBA" id="ARBA00004141"/>
    </source>
</evidence>
<dbReference type="Proteomes" id="UP000218263">
    <property type="component" value="Chromosome"/>
</dbReference>
<dbReference type="GO" id="GO:0015179">
    <property type="term" value="F:L-amino acid transmembrane transporter activity"/>
    <property type="evidence" value="ECO:0007669"/>
    <property type="project" value="TreeGrafter"/>
</dbReference>
<keyword evidence="4" id="KW-0472">Membrane</keyword>
<dbReference type="OrthoDB" id="9806937at2"/>
<dbReference type="EMBL" id="AP017313">
    <property type="protein sequence ID" value="BAU55996.1"/>
    <property type="molecule type" value="Genomic_DNA"/>
</dbReference>
<accession>A0A0X8X5J9</accession>
<dbReference type="AlphaFoldDB" id="A0A0X8X5J9"/>
<keyword evidence="3" id="KW-1133">Transmembrane helix</keyword>
<evidence type="ECO:0000256" key="2">
    <source>
        <dbReference type="ARBA" id="ARBA00022692"/>
    </source>
</evidence>
<dbReference type="RefSeq" id="WP_096354534.1">
    <property type="nucleotide sequence ID" value="NZ_AP017313.1"/>
</dbReference>
<evidence type="ECO:0000313" key="5">
    <source>
        <dbReference type="EMBL" id="BAU55996.1"/>
    </source>
</evidence>
<reference evidence="5 6" key="1">
    <citation type="submission" date="2015-12" db="EMBL/GenBank/DDBJ databases">
        <title>Genome sequence of Mucilaginibacter gotjawali.</title>
        <authorList>
            <person name="Lee J.S."/>
            <person name="Lee K.C."/>
            <person name="Kim K.K."/>
            <person name="Lee B.W."/>
        </authorList>
    </citation>
    <scope>NUCLEOTIDE SEQUENCE [LARGE SCALE GENOMIC DNA]</scope>
    <source>
        <strain evidence="5 6">SA3-7</strain>
    </source>
</reference>
<comment type="subcellular location">
    <subcellularLocation>
        <location evidence="1">Membrane</location>
        <topology evidence="1">Multi-pass membrane protein</topology>
    </subcellularLocation>
</comment>
<dbReference type="KEGG" id="mgot:MgSA37_04188"/>
<keyword evidence="2" id="KW-0812">Transmembrane</keyword>
<dbReference type="InterPro" id="IPR002293">
    <property type="entry name" value="AA/rel_permease1"/>
</dbReference>